<dbReference type="PANTHER" id="PTHR33322:SF8">
    <property type="entry name" value="BAG FAMILY MOLECULAR CHAPERONE REGULATOR 5, MITOCHONDRIAL"/>
    <property type="match status" value="1"/>
</dbReference>
<accession>A0A2R6RB48</accession>
<gene>
    <name evidence="3" type="ORF">CEY00_Acc09701</name>
</gene>
<dbReference type="InterPro" id="IPR036533">
    <property type="entry name" value="BAG_dom_sf"/>
</dbReference>
<reference evidence="4" key="2">
    <citation type="journal article" date="2018" name="BMC Genomics">
        <title>A manually annotated Actinidia chinensis var. chinensis (kiwifruit) genome highlights the challenges associated with draft genomes and gene prediction in plants.</title>
        <authorList>
            <person name="Pilkington S.M."/>
            <person name="Crowhurst R."/>
            <person name="Hilario E."/>
            <person name="Nardozza S."/>
            <person name="Fraser L."/>
            <person name="Peng Y."/>
            <person name="Gunaseelan K."/>
            <person name="Simpson R."/>
            <person name="Tahir J."/>
            <person name="Deroles S.C."/>
            <person name="Templeton K."/>
            <person name="Luo Z."/>
            <person name="Davy M."/>
            <person name="Cheng C."/>
            <person name="McNeilage M."/>
            <person name="Scaglione D."/>
            <person name="Liu Y."/>
            <person name="Zhang Q."/>
            <person name="Datson P."/>
            <person name="De Silva N."/>
            <person name="Gardiner S.E."/>
            <person name="Bassett H."/>
            <person name="Chagne D."/>
            <person name="McCallum J."/>
            <person name="Dzierzon H."/>
            <person name="Deng C."/>
            <person name="Wang Y.Y."/>
            <person name="Barron L."/>
            <person name="Manako K."/>
            <person name="Bowen J."/>
            <person name="Foster T.M."/>
            <person name="Erridge Z.A."/>
            <person name="Tiffin H."/>
            <person name="Waite C.N."/>
            <person name="Davies K.M."/>
            <person name="Grierson E.P."/>
            <person name="Laing W.A."/>
            <person name="Kirk R."/>
            <person name="Chen X."/>
            <person name="Wood M."/>
            <person name="Montefiori M."/>
            <person name="Brummell D.A."/>
            <person name="Schwinn K.E."/>
            <person name="Catanach A."/>
            <person name="Fullerton C."/>
            <person name="Li D."/>
            <person name="Meiyalaghan S."/>
            <person name="Nieuwenhuizen N."/>
            <person name="Read N."/>
            <person name="Prakash R."/>
            <person name="Hunter D."/>
            <person name="Zhang H."/>
            <person name="McKenzie M."/>
            <person name="Knabel M."/>
            <person name="Harris A."/>
            <person name="Allan A.C."/>
            <person name="Gleave A."/>
            <person name="Chen A."/>
            <person name="Janssen B.J."/>
            <person name="Plunkett B."/>
            <person name="Ampomah-Dwamena C."/>
            <person name="Voogd C."/>
            <person name="Leif D."/>
            <person name="Lafferty D."/>
            <person name="Souleyre E.J.F."/>
            <person name="Varkonyi-Gasic E."/>
            <person name="Gambi F."/>
            <person name="Hanley J."/>
            <person name="Yao J.L."/>
            <person name="Cheung J."/>
            <person name="David K.M."/>
            <person name="Warren B."/>
            <person name="Marsh K."/>
            <person name="Snowden K.C."/>
            <person name="Lin-Wang K."/>
            <person name="Brian L."/>
            <person name="Martinez-Sanchez M."/>
            <person name="Wang M."/>
            <person name="Ileperuma N."/>
            <person name="Macnee N."/>
            <person name="Campin R."/>
            <person name="McAtee P."/>
            <person name="Drummond R.S.M."/>
            <person name="Espley R.V."/>
            <person name="Ireland H.S."/>
            <person name="Wu R."/>
            <person name="Atkinson R.G."/>
            <person name="Karunairetnam S."/>
            <person name="Bulley S."/>
            <person name="Chunkath S."/>
            <person name="Hanley Z."/>
            <person name="Storey R."/>
            <person name="Thrimawithana A.H."/>
            <person name="Thomson S."/>
            <person name="David C."/>
            <person name="Testolin R."/>
            <person name="Huang H."/>
            <person name="Hellens R.P."/>
            <person name="Schaffer R.J."/>
        </authorList>
    </citation>
    <scope>NUCLEOTIDE SEQUENCE [LARGE SCALE GENOMIC DNA]</scope>
    <source>
        <strain evidence="4">cv. Red5</strain>
    </source>
</reference>
<sequence>MKSGRGARFHSSFTSSVTYTFQNDHSPRHPPTKTTEIPIIESDSRPAPITVHFPHRESSAAAKIQSAYRSHVVRTLVKKISSVNSEATRLERLIQRQETVDAIRSDDRERIRMNEALMGLLLRLDAVPGVDPTVRELRRRVSRRIVGLQEILDGVSDARVEYWDGFVRNWDDVLGKIEEDVCREIGGYEMERFCAENMGFRCLQRFLRDQW</sequence>
<dbReference type="Gene3D" id="1.20.58.120">
    <property type="entry name" value="BAG domain"/>
    <property type="match status" value="1"/>
</dbReference>
<dbReference type="SMART" id="SM00264">
    <property type="entry name" value="BAG"/>
    <property type="match status" value="1"/>
</dbReference>
<dbReference type="InterPro" id="IPR003103">
    <property type="entry name" value="BAG_domain"/>
</dbReference>
<dbReference type="GO" id="GO:0006457">
    <property type="term" value="P:protein folding"/>
    <property type="evidence" value="ECO:0007669"/>
    <property type="project" value="TreeGrafter"/>
</dbReference>
<dbReference type="PANTHER" id="PTHR33322">
    <property type="entry name" value="BAG DOMAIN CONTAINING PROTEIN, EXPRESSED"/>
    <property type="match status" value="1"/>
</dbReference>
<reference evidence="3 4" key="1">
    <citation type="submission" date="2017-07" db="EMBL/GenBank/DDBJ databases">
        <title>An improved, manually edited Actinidia chinensis var. chinensis (kiwifruit) genome highlights the challenges associated with draft genomes and gene prediction in plants.</title>
        <authorList>
            <person name="Pilkington S."/>
            <person name="Crowhurst R."/>
            <person name="Hilario E."/>
            <person name="Nardozza S."/>
            <person name="Fraser L."/>
            <person name="Peng Y."/>
            <person name="Gunaseelan K."/>
            <person name="Simpson R."/>
            <person name="Tahir J."/>
            <person name="Deroles S."/>
            <person name="Templeton K."/>
            <person name="Luo Z."/>
            <person name="Davy M."/>
            <person name="Cheng C."/>
            <person name="Mcneilage M."/>
            <person name="Scaglione D."/>
            <person name="Liu Y."/>
            <person name="Zhang Q."/>
            <person name="Datson P."/>
            <person name="De Silva N."/>
            <person name="Gardiner S."/>
            <person name="Bassett H."/>
            <person name="Chagne D."/>
            <person name="Mccallum J."/>
            <person name="Dzierzon H."/>
            <person name="Deng C."/>
            <person name="Wang Y.-Y."/>
            <person name="Barron N."/>
            <person name="Manako K."/>
            <person name="Bowen J."/>
            <person name="Foster T."/>
            <person name="Erridge Z."/>
            <person name="Tiffin H."/>
            <person name="Waite C."/>
            <person name="Davies K."/>
            <person name="Grierson E."/>
            <person name="Laing W."/>
            <person name="Kirk R."/>
            <person name="Chen X."/>
            <person name="Wood M."/>
            <person name="Montefiori M."/>
            <person name="Brummell D."/>
            <person name="Schwinn K."/>
            <person name="Catanach A."/>
            <person name="Fullerton C."/>
            <person name="Li D."/>
            <person name="Meiyalaghan S."/>
            <person name="Nieuwenhuizen N."/>
            <person name="Read N."/>
            <person name="Prakash R."/>
            <person name="Hunter D."/>
            <person name="Zhang H."/>
            <person name="Mckenzie M."/>
            <person name="Knabel M."/>
            <person name="Harris A."/>
            <person name="Allan A."/>
            <person name="Chen A."/>
            <person name="Janssen B."/>
            <person name="Plunkett B."/>
            <person name="Dwamena C."/>
            <person name="Voogd C."/>
            <person name="Leif D."/>
            <person name="Lafferty D."/>
            <person name="Souleyre E."/>
            <person name="Varkonyi-Gasic E."/>
            <person name="Gambi F."/>
            <person name="Hanley J."/>
            <person name="Yao J.-L."/>
            <person name="Cheung J."/>
            <person name="David K."/>
            <person name="Warren B."/>
            <person name="Marsh K."/>
            <person name="Snowden K."/>
            <person name="Lin-Wang K."/>
            <person name="Brian L."/>
            <person name="Martinez-Sanchez M."/>
            <person name="Wang M."/>
            <person name="Ileperuma N."/>
            <person name="Macnee N."/>
            <person name="Campin R."/>
            <person name="Mcatee P."/>
            <person name="Drummond R."/>
            <person name="Espley R."/>
            <person name="Ireland H."/>
            <person name="Wu R."/>
            <person name="Atkinson R."/>
            <person name="Karunairetnam S."/>
            <person name="Bulley S."/>
            <person name="Chunkath S."/>
            <person name="Hanley Z."/>
            <person name="Storey R."/>
            <person name="Thrimawithana A."/>
            <person name="Thomson S."/>
            <person name="David C."/>
            <person name="Testolin R."/>
        </authorList>
    </citation>
    <scope>NUCLEOTIDE SEQUENCE [LARGE SCALE GENOMIC DNA]</scope>
    <source>
        <strain evidence="4">cv. Red5</strain>
        <tissue evidence="3">Young leaf</tissue>
    </source>
</reference>
<comment type="caution">
    <text evidence="3">The sequence shown here is derived from an EMBL/GenBank/DDBJ whole genome shotgun (WGS) entry which is preliminary data.</text>
</comment>
<name>A0A2R6RB48_ACTCC</name>
<dbReference type="Pfam" id="PF02179">
    <property type="entry name" value="BAG"/>
    <property type="match status" value="1"/>
</dbReference>
<dbReference type="GO" id="GO:0051087">
    <property type="term" value="F:protein-folding chaperone binding"/>
    <property type="evidence" value="ECO:0007669"/>
    <property type="project" value="InterPro"/>
</dbReference>
<dbReference type="OMA" id="MEVCKER"/>
<dbReference type="STRING" id="1590841.A0A2R6RB48"/>
<dbReference type="SUPFAM" id="SSF63491">
    <property type="entry name" value="BAG domain"/>
    <property type="match status" value="1"/>
</dbReference>
<dbReference type="AlphaFoldDB" id="A0A2R6RB48"/>
<dbReference type="InterPro" id="IPR040400">
    <property type="entry name" value="BAG5/6/7/8"/>
</dbReference>
<dbReference type="PROSITE" id="PS50096">
    <property type="entry name" value="IQ"/>
    <property type="match status" value="1"/>
</dbReference>
<evidence type="ECO:0000256" key="1">
    <source>
        <dbReference type="ARBA" id="ARBA00023186"/>
    </source>
</evidence>
<dbReference type="Proteomes" id="UP000241394">
    <property type="component" value="Chromosome LG8"/>
</dbReference>
<dbReference type="OrthoDB" id="1907216at2759"/>
<keyword evidence="1" id="KW-0143">Chaperone</keyword>
<evidence type="ECO:0000259" key="2">
    <source>
        <dbReference type="PROSITE" id="PS51035"/>
    </source>
</evidence>
<dbReference type="PROSITE" id="PS51035">
    <property type="entry name" value="BAG"/>
    <property type="match status" value="1"/>
</dbReference>
<evidence type="ECO:0000313" key="3">
    <source>
        <dbReference type="EMBL" id="PSS24784.1"/>
    </source>
</evidence>
<dbReference type="GO" id="GO:0009506">
    <property type="term" value="C:plasmodesma"/>
    <property type="evidence" value="ECO:0007669"/>
    <property type="project" value="TreeGrafter"/>
</dbReference>
<feature type="domain" description="BAG" evidence="2">
    <location>
        <begin position="79"/>
        <end position="156"/>
    </location>
</feature>
<dbReference type="CDD" id="cd23767">
    <property type="entry name" value="IQCD"/>
    <property type="match status" value="1"/>
</dbReference>
<proteinExistence type="predicted"/>
<protein>
    <submittedName>
        <fullName evidence="3">BAG family molecular chaperone regulator 5 like</fullName>
    </submittedName>
</protein>
<dbReference type="Gramene" id="PSS24784">
    <property type="protein sequence ID" value="PSS24784"/>
    <property type="gene ID" value="CEY00_Acc09701"/>
</dbReference>
<dbReference type="InParanoid" id="A0A2R6RB48"/>
<organism evidence="3 4">
    <name type="scientific">Actinidia chinensis var. chinensis</name>
    <name type="common">Chinese soft-hair kiwi</name>
    <dbReference type="NCBI Taxonomy" id="1590841"/>
    <lineage>
        <taxon>Eukaryota</taxon>
        <taxon>Viridiplantae</taxon>
        <taxon>Streptophyta</taxon>
        <taxon>Embryophyta</taxon>
        <taxon>Tracheophyta</taxon>
        <taxon>Spermatophyta</taxon>
        <taxon>Magnoliopsida</taxon>
        <taxon>eudicotyledons</taxon>
        <taxon>Gunneridae</taxon>
        <taxon>Pentapetalae</taxon>
        <taxon>asterids</taxon>
        <taxon>Ericales</taxon>
        <taxon>Actinidiaceae</taxon>
        <taxon>Actinidia</taxon>
    </lineage>
</organism>
<evidence type="ECO:0000313" key="4">
    <source>
        <dbReference type="Proteomes" id="UP000241394"/>
    </source>
</evidence>
<dbReference type="FunCoup" id="A0A2R6RB48">
    <property type="interactions" value="168"/>
</dbReference>
<dbReference type="EMBL" id="NKQK01000008">
    <property type="protein sequence ID" value="PSS24784.1"/>
    <property type="molecule type" value="Genomic_DNA"/>
</dbReference>
<keyword evidence="4" id="KW-1185">Reference proteome</keyword>